<dbReference type="GO" id="GO:0006508">
    <property type="term" value="P:proteolysis"/>
    <property type="evidence" value="ECO:0007669"/>
    <property type="project" value="UniProtKB-KW"/>
</dbReference>
<accession>A0A0G9H495</accession>
<keyword evidence="4 8" id="KW-0031">Aminopeptidase</keyword>
<evidence type="ECO:0000259" key="9">
    <source>
        <dbReference type="PROSITE" id="PS00631"/>
    </source>
</evidence>
<dbReference type="EMBL" id="JPLA01000043">
    <property type="protein sequence ID" value="KLD62542.1"/>
    <property type="molecule type" value="Genomic_DNA"/>
</dbReference>
<dbReference type="PROSITE" id="PS00631">
    <property type="entry name" value="CYTOSOL_AP"/>
    <property type="match status" value="1"/>
</dbReference>
<dbReference type="EC" id="3.4.11.1" evidence="8"/>
<reference evidence="10 11" key="1">
    <citation type="journal article" date="2015" name="Antonie Van Leeuwenhoek">
        <title>A phylogenomic and molecular marker based taxonomic framework for the order Xanthomonadales: proposal to transfer the families Algiphilaceae and Solimonadaceae to the order Nevskiales ord. nov. and to create a new family within the order Xanthomonadales, the family Rhodanobacteraceae fam. nov., containing the genus Rhodanobacter and its closest relatives.</title>
        <authorList>
            <person name="Naushad S."/>
            <person name="Adeolu M."/>
            <person name="Wong S."/>
            <person name="Sohail M."/>
            <person name="Schellhorn H.E."/>
            <person name="Gupta R.S."/>
        </authorList>
    </citation>
    <scope>NUCLEOTIDE SEQUENCE [LARGE SCALE GENOMIC DNA]</scope>
    <source>
        <strain evidence="10 11">DSM 16301</strain>
    </source>
</reference>
<dbReference type="OrthoDB" id="9809354at2"/>
<evidence type="ECO:0000313" key="11">
    <source>
        <dbReference type="Proteomes" id="UP000035481"/>
    </source>
</evidence>
<dbReference type="GO" id="GO:0030145">
    <property type="term" value="F:manganese ion binding"/>
    <property type="evidence" value="ECO:0007669"/>
    <property type="project" value="UniProtKB-UniRule"/>
</dbReference>
<organism evidence="10 11">
    <name type="scientific">Dyella japonica DSM 16301</name>
    <dbReference type="NCBI Taxonomy" id="1440762"/>
    <lineage>
        <taxon>Bacteria</taxon>
        <taxon>Pseudomonadati</taxon>
        <taxon>Pseudomonadota</taxon>
        <taxon>Gammaproteobacteria</taxon>
        <taxon>Lysobacterales</taxon>
        <taxon>Rhodanobacteraceae</taxon>
        <taxon>Dyella</taxon>
    </lineage>
</organism>
<keyword evidence="5 8" id="KW-0645">Protease</keyword>
<keyword evidence="7 8" id="KW-0464">Manganese</keyword>
<dbReference type="PANTHER" id="PTHR11963">
    <property type="entry name" value="LEUCINE AMINOPEPTIDASE-RELATED"/>
    <property type="match status" value="1"/>
</dbReference>
<evidence type="ECO:0000256" key="7">
    <source>
        <dbReference type="ARBA" id="ARBA00023211"/>
    </source>
</evidence>
<feature type="binding site" evidence="8">
    <location>
        <position position="350"/>
    </location>
    <ligand>
        <name>Mn(2+)</name>
        <dbReference type="ChEBI" id="CHEBI:29035"/>
        <label>2</label>
    </ligand>
</feature>
<dbReference type="GO" id="GO:0070006">
    <property type="term" value="F:metalloaminopeptidase activity"/>
    <property type="evidence" value="ECO:0007669"/>
    <property type="project" value="InterPro"/>
</dbReference>
<name>A0A0G9H495_9GAMM</name>
<dbReference type="InterPro" id="IPR043472">
    <property type="entry name" value="Macro_dom-like"/>
</dbReference>
<feature type="binding site" evidence="8">
    <location>
        <position position="271"/>
    </location>
    <ligand>
        <name>Mn(2+)</name>
        <dbReference type="ChEBI" id="CHEBI:29035"/>
        <label>2</label>
    </ligand>
</feature>
<comment type="subcellular location">
    <subcellularLocation>
        <location evidence="8">Cytoplasm</location>
    </subcellularLocation>
</comment>
<comment type="cofactor">
    <cofactor evidence="8">
        <name>Mn(2+)</name>
        <dbReference type="ChEBI" id="CHEBI:29035"/>
    </cofactor>
    <text evidence="8">Binds 2 manganese ions per subunit.</text>
</comment>
<feature type="domain" description="Cytosol aminopeptidase" evidence="9">
    <location>
        <begin position="346"/>
        <end position="353"/>
    </location>
</feature>
<feature type="binding site" evidence="8">
    <location>
        <position position="266"/>
    </location>
    <ligand>
        <name>Mn(2+)</name>
        <dbReference type="ChEBI" id="CHEBI:29035"/>
        <label>2</label>
    </ligand>
</feature>
<comment type="catalytic activity">
    <reaction evidence="1 8">
        <text>Release of an N-terminal amino acid, Xaa-|-Yaa-, in which Xaa is preferably Leu, but may be other amino acids including Pro although not Arg or Lys, and Yaa may be Pro. Amino acid amides and methyl esters are also readily hydrolyzed, but rates on arylamides are exceedingly low.</text>
        <dbReference type="EC" id="3.4.11.1"/>
    </reaction>
</comment>
<dbReference type="InterPro" id="IPR000819">
    <property type="entry name" value="Peptidase_M17_C"/>
</dbReference>
<gene>
    <name evidence="8" type="primary">pepA</name>
    <name evidence="10" type="ORF">Y882_15005</name>
</gene>
<feature type="active site" evidence="8">
    <location>
        <position position="352"/>
    </location>
</feature>
<dbReference type="InterPro" id="IPR023042">
    <property type="entry name" value="Peptidase_M17_leu_NH2_pept"/>
</dbReference>
<dbReference type="PRINTS" id="PR00481">
    <property type="entry name" value="LAMNOPPTDASE"/>
</dbReference>
<dbReference type="Pfam" id="PF00883">
    <property type="entry name" value="Peptidase_M17"/>
    <property type="match status" value="1"/>
</dbReference>
<protein>
    <recommendedName>
        <fullName evidence="8">Probable cytosol aminopeptidase</fullName>
        <ecNumber evidence="8">3.4.11.1</ecNumber>
    </recommendedName>
    <alternativeName>
        <fullName evidence="8">Leucine aminopeptidase</fullName>
        <shortName evidence="8">LAP</shortName>
        <ecNumber evidence="8">3.4.11.10</ecNumber>
    </alternativeName>
    <alternativeName>
        <fullName evidence="8">Leucyl aminopeptidase</fullName>
    </alternativeName>
</protein>
<evidence type="ECO:0000256" key="2">
    <source>
        <dbReference type="ARBA" id="ARBA00000967"/>
    </source>
</evidence>
<comment type="function">
    <text evidence="8">Presumably involved in the processing and regular turnover of intracellular proteins. Catalyzes the removal of unsubstituted N-terminal amino acids from various peptides.</text>
</comment>
<comment type="catalytic activity">
    <reaction evidence="2 8">
        <text>Release of an N-terminal amino acid, preferentially leucine, but not glutamic or aspartic acids.</text>
        <dbReference type="EC" id="3.4.11.10"/>
    </reaction>
</comment>
<evidence type="ECO:0000256" key="1">
    <source>
        <dbReference type="ARBA" id="ARBA00000135"/>
    </source>
</evidence>
<sequence>MTLQFSLGSAAPESVETPCVVVGVYENGLLTSAAARVDTAAHGAIKRQVESGDINGKAGTTAVLFAPEGVAAKRVLVVGLGTQKTFDGARYQKINIEAARALGRLPLDSAVSYLTEVDVPGHDASWRVRVAALAADYAAYRYTATFKPREKSAQPELTAIAFAGADDAKPGLAQAAAIAEGVRFARELANLPPNICNPAYIAAQAEQFAAQHDKVSCTVLDHEKMEELRFGSLLAVGRGSANKPKLVILEYKGGVEGDKPYAFVGKGITFDTGGISLKPGPGMEEMKFDMGGAAGVLGSFVAAVKLGVPVNLVCVVPAVENMPDGDSYRPSDVLTSLSGLTIEVLNTDAEGRLILCDALTYTAQTFQPKVMIDAATLTGACVIALGKHASGLMSKHDDLAAELIAAGETTLDRAWRLPLWDDYQVQLESGFADVANIGGKNAGAITAGCFLARFTEGQRWAHLDIAGTAWDEGRKGLATGRPVSLLVQWLMDQASK</sequence>
<evidence type="ECO:0000256" key="5">
    <source>
        <dbReference type="ARBA" id="ARBA00022670"/>
    </source>
</evidence>
<evidence type="ECO:0000256" key="6">
    <source>
        <dbReference type="ARBA" id="ARBA00022801"/>
    </source>
</evidence>
<dbReference type="PANTHER" id="PTHR11963:SF23">
    <property type="entry name" value="CYTOSOL AMINOPEPTIDASE"/>
    <property type="match status" value="1"/>
</dbReference>
<dbReference type="InterPro" id="IPR011356">
    <property type="entry name" value="Leucine_aapep/pepB"/>
</dbReference>
<comment type="caution">
    <text evidence="10">The sequence shown here is derived from an EMBL/GenBank/DDBJ whole genome shotgun (WGS) entry which is preliminary data.</text>
</comment>
<evidence type="ECO:0000256" key="8">
    <source>
        <dbReference type="HAMAP-Rule" id="MF_00181"/>
    </source>
</evidence>
<feature type="binding site" evidence="8">
    <location>
        <position position="348"/>
    </location>
    <ligand>
        <name>Mn(2+)</name>
        <dbReference type="ChEBI" id="CHEBI:29035"/>
        <label>1</label>
    </ligand>
</feature>
<feature type="active site" evidence="8">
    <location>
        <position position="278"/>
    </location>
</feature>
<feature type="binding site" evidence="8">
    <location>
        <position position="289"/>
    </location>
    <ligand>
        <name>Mn(2+)</name>
        <dbReference type="ChEBI" id="CHEBI:29035"/>
        <label>2</label>
    </ligand>
</feature>
<evidence type="ECO:0000313" key="10">
    <source>
        <dbReference type="EMBL" id="KLD62542.1"/>
    </source>
</evidence>
<dbReference type="SUPFAM" id="SSF53187">
    <property type="entry name" value="Zn-dependent exopeptidases"/>
    <property type="match status" value="1"/>
</dbReference>
<dbReference type="Gene3D" id="3.40.630.10">
    <property type="entry name" value="Zn peptidases"/>
    <property type="match status" value="1"/>
</dbReference>
<dbReference type="RefSeq" id="WP_046972695.1">
    <property type="nucleotide sequence ID" value="NZ_JPLA01000043.1"/>
</dbReference>
<dbReference type="Gene3D" id="3.40.220.10">
    <property type="entry name" value="Leucine Aminopeptidase, subunit E, domain 1"/>
    <property type="match status" value="1"/>
</dbReference>
<keyword evidence="8" id="KW-0479">Metal-binding</keyword>
<dbReference type="PATRIC" id="fig|1440762.4.peg.2724"/>
<evidence type="ECO:0000256" key="4">
    <source>
        <dbReference type="ARBA" id="ARBA00022438"/>
    </source>
</evidence>
<dbReference type="Proteomes" id="UP000035481">
    <property type="component" value="Unassembled WGS sequence"/>
</dbReference>
<dbReference type="CDD" id="cd00433">
    <property type="entry name" value="Peptidase_M17"/>
    <property type="match status" value="1"/>
</dbReference>
<comment type="similarity">
    <text evidence="3 8">Belongs to the peptidase M17 family.</text>
</comment>
<dbReference type="InterPro" id="IPR008283">
    <property type="entry name" value="Peptidase_M17_N"/>
</dbReference>
<dbReference type="AlphaFoldDB" id="A0A0G9H495"/>
<keyword evidence="8" id="KW-0963">Cytoplasm</keyword>
<evidence type="ECO:0000256" key="3">
    <source>
        <dbReference type="ARBA" id="ARBA00009528"/>
    </source>
</evidence>
<proteinExistence type="inferred from homology"/>
<dbReference type="SUPFAM" id="SSF52949">
    <property type="entry name" value="Macro domain-like"/>
    <property type="match status" value="1"/>
</dbReference>
<dbReference type="STRING" id="1440762.Y882_15005"/>
<keyword evidence="6 8" id="KW-0378">Hydrolase</keyword>
<dbReference type="GO" id="GO:0005737">
    <property type="term" value="C:cytoplasm"/>
    <property type="evidence" value="ECO:0007669"/>
    <property type="project" value="UniProtKB-SubCell"/>
</dbReference>
<dbReference type="HAMAP" id="MF_00181">
    <property type="entry name" value="Cytosol_peptidase_M17"/>
    <property type="match status" value="1"/>
</dbReference>
<feature type="binding site" evidence="8">
    <location>
        <position position="271"/>
    </location>
    <ligand>
        <name>Mn(2+)</name>
        <dbReference type="ChEBI" id="CHEBI:29035"/>
        <label>1</label>
    </ligand>
</feature>
<dbReference type="Pfam" id="PF02789">
    <property type="entry name" value="Peptidase_M17_N"/>
    <property type="match status" value="1"/>
</dbReference>
<dbReference type="EC" id="3.4.11.10" evidence="8"/>
<feature type="binding site" evidence="8">
    <location>
        <position position="350"/>
    </location>
    <ligand>
        <name>Mn(2+)</name>
        <dbReference type="ChEBI" id="CHEBI:29035"/>
        <label>1</label>
    </ligand>
</feature>
<dbReference type="NCBIfam" id="NF002074">
    <property type="entry name" value="PRK00913.1-4"/>
    <property type="match status" value="1"/>
</dbReference>